<dbReference type="Proteomes" id="UP000887566">
    <property type="component" value="Unplaced"/>
</dbReference>
<keyword evidence="1" id="KW-1185">Reference proteome</keyword>
<sequence>MERCEAHVYNSIDRFDRQRLFELTKTLAVCDKKSDVMRLLIARLALLHRPELQAFNFDEVP</sequence>
<accession>A0A914VR04</accession>
<proteinExistence type="predicted"/>
<reference evidence="2" key="1">
    <citation type="submission" date="2022-11" db="UniProtKB">
        <authorList>
            <consortium name="WormBaseParasite"/>
        </authorList>
    </citation>
    <scope>IDENTIFICATION</scope>
</reference>
<dbReference type="AlphaFoldDB" id="A0A914VR04"/>
<evidence type="ECO:0000313" key="1">
    <source>
        <dbReference type="Proteomes" id="UP000887566"/>
    </source>
</evidence>
<dbReference type="WBParaSite" id="PSAMB.scaffold22875size467.g38744.t1">
    <property type="protein sequence ID" value="PSAMB.scaffold22875size467.g38744.t1"/>
    <property type="gene ID" value="PSAMB.scaffold22875size467.g38744"/>
</dbReference>
<protein>
    <submittedName>
        <fullName evidence="2">Uncharacterized protein</fullName>
    </submittedName>
</protein>
<organism evidence="1 2">
    <name type="scientific">Plectus sambesii</name>
    <dbReference type="NCBI Taxonomy" id="2011161"/>
    <lineage>
        <taxon>Eukaryota</taxon>
        <taxon>Metazoa</taxon>
        <taxon>Ecdysozoa</taxon>
        <taxon>Nematoda</taxon>
        <taxon>Chromadorea</taxon>
        <taxon>Plectida</taxon>
        <taxon>Plectina</taxon>
        <taxon>Plectoidea</taxon>
        <taxon>Plectidae</taxon>
        <taxon>Plectus</taxon>
    </lineage>
</organism>
<name>A0A914VR04_9BILA</name>
<evidence type="ECO:0000313" key="2">
    <source>
        <dbReference type="WBParaSite" id="PSAMB.scaffold22875size467.g38744.t1"/>
    </source>
</evidence>